<accession>A0ABV8JNK8</accession>
<comment type="caution">
    <text evidence="1">The sequence shown here is derived from an EMBL/GenBank/DDBJ whole genome shotgun (WGS) entry which is preliminary data.</text>
</comment>
<name>A0ABV8JNK8_9BACL</name>
<protein>
    <submittedName>
        <fullName evidence="1">Uncharacterized protein</fullName>
    </submittedName>
</protein>
<gene>
    <name evidence="1" type="ORF">ACFOUO_12220</name>
</gene>
<reference evidence="2" key="1">
    <citation type="journal article" date="2019" name="Int. J. Syst. Evol. Microbiol.">
        <title>The Global Catalogue of Microorganisms (GCM) 10K type strain sequencing project: providing services to taxonomists for standard genome sequencing and annotation.</title>
        <authorList>
            <consortium name="The Broad Institute Genomics Platform"/>
            <consortium name="The Broad Institute Genome Sequencing Center for Infectious Disease"/>
            <person name="Wu L."/>
            <person name="Ma J."/>
        </authorList>
    </citation>
    <scope>NUCLEOTIDE SEQUENCE [LARGE SCALE GENOMIC DNA]</scope>
    <source>
        <strain evidence="2">IBRC-M 10813</strain>
    </source>
</reference>
<evidence type="ECO:0000313" key="1">
    <source>
        <dbReference type="EMBL" id="MFC4077564.1"/>
    </source>
</evidence>
<dbReference type="Proteomes" id="UP001595843">
    <property type="component" value="Unassembled WGS sequence"/>
</dbReference>
<organism evidence="1 2">
    <name type="scientific">Salinithrix halophila</name>
    <dbReference type="NCBI Taxonomy" id="1485204"/>
    <lineage>
        <taxon>Bacteria</taxon>
        <taxon>Bacillati</taxon>
        <taxon>Bacillota</taxon>
        <taxon>Bacilli</taxon>
        <taxon>Bacillales</taxon>
        <taxon>Thermoactinomycetaceae</taxon>
        <taxon>Salinithrix</taxon>
    </lineage>
</organism>
<dbReference type="RefSeq" id="WP_380705374.1">
    <property type="nucleotide sequence ID" value="NZ_JBHSAP010000015.1"/>
</dbReference>
<keyword evidence="2" id="KW-1185">Reference proteome</keyword>
<dbReference type="EMBL" id="JBHSAP010000015">
    <property type="protein sequence ID" value="MFC4077564.1"/>
    <property type="molecule type" value="Genomic_DNA"/>
</dbReference>
<evidence type="ECO:0000313" key="2">
    <source>
        <dbReference type="Proteomes" id="UP001595843"/>
    </source>
</evidence>
<proteinExistence type="predicted"/>
<sequence>MSIDAIKQLEELKKWEEEIKGRSTDRDKDRFLGRLKKKVKHTIGYESRNQG</sequence>